<dbReference type="SUPFAM" id="SSF51905">
    <property type="entry name" value="FAD/NAD(P)-binding domain"/>
    <property type="match status" value="2"/>
</dbReference>
<sequence>MSLPRLNQLAAQLEGAHAGNTLPSSNNTPEYKVIEQPLGTTRHLRIIGVGAGMSGMNMIRTLRLHLTDYEHIVYEKNPVIGGTWHENRYPGCKCDVPSHNYQFSWRPNPEWTSFFSTATEIQDYLCRVCEEENMHGLIKTQHQVERAEWDENDGVWRLQIRNLQTDAVFSDYCHFLLDSCGILNNWKWPEIPGLHDFQGDLVHSANWPEKFDYAGKTVALIGNGSSGVQILPEIQKNAKHLVHFVREPTWIVPSRLQTLAQTSGSILSQVEINENEGFSKAQIERFKSDPVFYRKFIKAIEEVVNGNFPLTLKDTDFAASMQNRVREYMTDALQGDRRLCDAMIPDFPLGCRRLTPGVGYLEALKAPNVTVVTDPITRVVPQGLETPIGELIKVDAIICATGFNVSFCPRFPILGRKDNLQDKWTREIPKSYMSCAIPGFPNYFMFLGPNAPIGHGSVFTIAEHIAKYMTKIIKKCQTEGIKAISPSQSAVDELSEHTQIFMPRSAWSGNCISWFKNGTVDGPVTALHPGSRIHFFHMMENFRGEDWEYTYLRKGNRFRYLGNGFSTKEEEDQDSTWYLDEPDKL</sequence>
<evidence type="ECO:0000256" key="1">
    <source>
        <dbReference type="ARBA" id="ARBA00010139"/>
    </source>
</evidence>
<organism evidence="2 3">
    <name type="scientific">Dactylonectria macrodidyma</name>
    <dbReference type="NCBI Taxonomy" id="307937"/>
    <lineage>
        <taxon>Eukaryota</taxon>
        <taxon>Fungi</taxon>
        <taxon>Dikarya</taxon>
        <taxon>Ascomycota</taxon>
        <taxon>Pezizomycotina</taxon>
        <taxon>Sordariomycetes</taxon>
        <taxon>Hypocreomycetidae</taxon>
        <taxon>Hypocreales</taxon>
        <taxon>Nectriaceae</taxon>
        <taxon>Dactylonectria</taxon>
    </lineage>
</organism>
<dbReference type="InterPro" id="IPR036188">
    <property type="entry name" value="FAD/NAD-bd_sf"/>
</dbReference>
<dbReference type="PANTHER" id="PTHR42877:SF12">
    <property type="entry name" value="MONOOXYGENASE"/>
    <property type="match status" value="1"/>
</dbReference>
<proteinExistence type="inferred from homology"/>
<keyword evidence="3" id="KW-1185">Reference proteome</keyword>
<dbReference type="AlphaFoldDB" id="A0A9P9F2Y9"/>
<comment type="caution">
    <text evidence="2">The sequence shown here is derived from an EMBL/GenBank/DDBJ whole genome shotgun (WGS) entry which is preliminary data.</text>
</comment>
<dbReference type="PANTHER" id="PTHR42877">
    <property type="entry name" value="L-ORNITHINE N(5)-MONOOXYGENASE-RELATED"/>
    <property type="match status" value="1"/>
</dbReference>
<reference evidence="2" key="1">
    <citation type="journal article" date="2021" name="Nat. Commun.">
        <title>Genetic determinants of endophytism in the Arabidopsis root mycobiome.</title>
        <authorList>
            <person name="Mesny F."/>
            <person name="Miyauchi S."/>
            <person name="Thiergart T."/>
            <person name="Pickel B."/>
            <person name="Atanasova L."/>
            <person name="Karlsson M."/>
            <person name="Huettel B."/>
            <person name="Barry K.W."/>
            <person name="Haridas S."/>
            <person name="Chen C."/>
            <person name="Bauer D."/>
            <person name="Andreopoulos W."/>
            <person name="Pangilinan J."/>
            <person name="LaButti K."/>
            <person name="Riley R."/>
            <person name="Lipzen A."/>
            <person name="Clum A."/>
            <person name="Drula E."/>
            <person name="Henrissat B."/>
            <person name="Kohler A."/>
            <person name="Grigoriev I.V."/>
            <person name="Martin F.M."/>
            <person name="Hacquard S."/>
        </authorList>
    </citation>
    <scope>NUCLEOTIDE SEQUENCE</scope>
    <source>
        <strain evidence="2">MPI-CAGE-AT-0147</strain>
    </source>
</reference>
<dbReference type="InterPro" id="IPR051209">
    <property type="entry name" value="FAD-bind_Monooxygenase_sf"/>
</dbReference>
<dbReference type="Proteomes" id="UP000738349">
    <property type="component" value="Unassembled WGS sequence"/>
</dbReference>
<dbReference type="Gene3D" id="3.50.50.60">
    <property type="entry name" value="FAD/NAD(P)-binding domain"/>
    <property type="match status" value="2"/>
</dbReference>
<dbReference type="EMBL" id="JAGMUV010000006">
    <property type="protein sequence ID" value="KAH7152645.1"/>
    <property type="molecule type" value="Genomic_DNA"/>
</dbReference>
<evidence type="ECO:0000313" key="3">
    <source>
        <dbReference type="Proteomes" id="UP000738349"/>
    </source>
</evidence>
<name>A0A9P9F2Y9_9HYPO</name>
<dbReference type="Pfam" id="PF13450">
    <property type="entry name" value="NAD_binding_8"/>
    <property type="match status" value="1"/>
</dbReference>
<evidence type="ECO:0000313" key="2">
    <source>
        <dbReference type="EMBL" id="KAH7152645.1"/>
    </source>
</evidence>
<protein>
    <submittedName>
        <fullName evidence="2">Uncharacterized protein</fullName>
    </submittedName>
</protein>
<dbReference type="OrthoDB" id="74360at2759"/>
<gene>
    <name evidence="2" type="ORF">EDB81DRAFT_647222</name>
</gene>
<accession>A0A9P9F2Y9</accession>
<comment type="similarity">
    <text evidence="1">Belongs to the FAD-binding monooxygenase family.</text>
</comment>